<keyword evidence="12" id="KW-1185">Reference proteome</keyword>
<protein>
    <submittedName>
        <fullName evidence="11">Plasmalemma H+-ATPase 1</fullName>
    </submittedName>
</protein>
<keyword evidence="4" id="KW-0812">Transmembrane</keyword>
<dbReference type="GO" id="GO:0016887">
    <property type="term" value="F:ATP hydrolysis activity"/>
    <property type="evidence" value="ECO:0007669"/>
    <property type="project" value="InterPro"/>
</dbReference>
<comment type="caution">
    <text evidence="11">The sequence shown here is derived from an EMBL/GenBank/DDBJ whole genome shotgun (WGS) entry which is preliminary data.</text>
</comment>
<keyword evidence="9" id="KW-1133">Transmembrane helix</keyword>
<keyword evidence="5" id="KW-0479">Metal-binding</keyword>
<dbReference type="PRINTS" id="PR00119">
    <property type="entry name" value="CATATPASE"/>
</dbReference>
<keyword evidence="7" id="KW-0067">ATP-binding</keyword>
<evidence type="ECO:0000256" key="8">
    <source>
        <dbReference type="ARBA" id="ARBA00022842"/>
    </source>
</evidence>
<keyword evidence="6" id="KW-0547">Nucleotide-binding</keyword>
<comment type="subcellular location">
    <subcellularLocation>
        <location evidence="1">Membrane</location>
        <topology evidence="1">Multi-pass membrane protein</topology>
    </subcellularLocation>
</comment>
<dbReference type="EMBL" id="MU805990">
    <property type="protein sequence ID" value="KAJ3842926.1"/>
    <property type="molecule type" value="Genomic_DNA"/>
</dbReference>
<dbReference type="GO" id="GO:0016020">
    <property type="term" value="C:membrane"/>
    <property type="evidence" value="ECO:0007669"/>
    <property type="project" value="UniProtKB-SubCell"/>
</dbReference>
<sequence>MRLPTVSSVTLTVGAQQLAKHEAIVARITAIELEELAGDTICFDKTGTLSASLPLTETLLKPMDTIHASVVVALGDVSKACAGIKLLDFKPFDNCTKFTYRDESSGKNFALATSQRSHKTNSRPMLKDTLPAVSGPLQLHTKSSKVTITKRKETTIDDALALRVELSVSKSRWLPVDQLTIAKETGGHLGLGDHIYPVKILEDGPTPGGKHASLDKIIMNADGFAGVFPEYTHEIVKHLQGLGHWHLCAIAGDGANDVPALSRTTVGIAVEGATDAARGAADIILTEPDLQLLNYSIYAYVCPLENPA</sequence>
<evidence type="ECO:0000256" key="1">
    <source>
        <dbReference type="ARBA" id="ARBA00004141"/>
    </source>
</evidence>
<accession>A0AA38UJ77</accession>
<dbReference type="InterPro" id="IPR001757">
    <property type="entry name" value="P_typ_ATPase"/>
</dbReference>
<dbReference type="InterPro" id="IPR036412">
    <property type="entry name" value="HAD-like_sf"/>
</dbReference>
<dbReference type="PANTHER" id="PTHR42861">
    <property type="entry name" value="CALCIUM-TRANSPORTING ATPASE"/>
    <property type="match status" value="1"/>
</dbReference>
<dbReference type="Proteomes" id="UP001163846">
    <property type="component" value="Unassembled WGS sequence"/>
</dbReference>
<dbReference type="AlphaFoldDB" id="A0AA38UJ77"/>
<keyword evidence="10" id="KW-0472">Membrane</keyword>
<dbReference type="FunFam" id="3.40.50.1000:FF:000211">
    <property type="entry name" value="Plasma membrane ATPase"/>
    <property type="match status" value="1"/>
</dbReference>
<evidence type="ECO:0000256" key="5">
    <source>
        <dbReference type="ARBA" id="ARBA00022723"/>
    </source>
</evidence>
<evidence type="ECO:0000256" key="2">
    <source>
        <dbReference type="ARBA" id="ARBA00008804"/>
    </source>
</evidence>
<evidence type="ECO:0000256" key="4">
    <source>
        <dbReference type="ARBA" id="ARBA00022692"/>
    </source>
</evidence>
<evidence type="ECO:0000313" key="12">
    <source>
        <dbReference type="Proteomes" id="UP001163846"/>
    </source>
</evidence>
<dbReference type="SUPFAM" id="SSF56784">
    <property type="entry name" value="HAD-like"/>
    <property type="match status" value="1"/>
</dbReference>
<evidence type="ECO:0000256" key="9">
    <source>
        <dbReference type="ARBA" id="ARBA00022989"/>
    </source>
</evidence>
<dbReference type="PRINTS" id="PR00120">
    <property type="entry name" value="HATPASE"/>
</dbReference>
<dbReference type="GO" id="GO:0005524">
    <property type="term" value="F:ATP binding"/>
    <property type="evidence" value="ECO:0007669"/>
    <property type="project" value="UniProtKB-KW"/>
</dbReference>
<keyword evidence="3" id="KW-0597">Phosphoprotein</keyword>
<evidence type="ECO:0000256" key="10">
    <source>
        <dbReference type="ARBA" id="ARBA00023136"/>
    </source>
</evidence>
<evidence type="ECO:0000313" key="11">
    <source>
        <dbReference type="EMBL" id="KAJ3842926.1"/>
    </source>
</evidence>
<dbReference type="GO" id="GO:0046872">
    <property type="term" value="F:metal ion binding"/>
    <property type="evidence" value="ECO:0007669"/>
    <property type="project" value="UniProtKB-KW"/>
</dbReference>
<gene>
    <name evidence="11" type="ORF">F5878DRAFT_695312</name>
</gene>
<evidence type="ECO:0000256" key="6">
    <source>
        <dbReference type="ARBA" id="ARBA00022741"/>
    </source>
</evidence>
<dbReference type="Gene3D" id="1.20.1110.10">
    <property type="entry name" value="Calcium-transporting ATPase, transmembrane domain"/>
    <property type="match status" value="1"/>
</dbReference>
<proteinExistence type="inferred from homology"/>
<comment type="similarity">
    <text evidence="2">Belongs to the cation transport ATPase (P-type) (TC 3.A.3) family. Type IIIA subfamily.</text>
</comment>
<dbReference type="GO" id="GO:0006812">
    <property type="term" value="P:monoatomic cation transport"/>
    <property type="evidence" value="ECO:0007669"/>
    <property type="project" value="UniProtKB-ARBA"/>
</dbReference>
<reference evidence="11" key="1">
    <citation type="submission" date="2022-08" db="EMBL/GenBank/DDBJ databases">
        <authorList>
            <consortium name="DOE Joint Genome Institute"/>
            <person name="Min B."/>
            <person name="Riley R."/>
            <person name="Sierra-Patev S."/>
            <person name="Naranjo-Ortiz M."/>
            <person name="Looney B."/>
            <person name="Konkel Z."/>
            <person name="Slot J.C."/>
            <person name="Sakamoto Y."/>
            <person name="Steenwyk J.L."/>
            <person name="Rokas A."/>
            <person name="Carro J."/>
            <person name="Camarero S."/>
            <person name="Ferreira P."/>
            <person name="Molpeceres G."/>
            <person name="Ruiz-Duenas F.J."/>
            <person name="Serrano A."/>
            <person name="Henrissat B."/>
            <person name="Drula E."/>
            <person name="Hughes K.W."/>
            <person name="Mata J.L."/>
            <person name="Ishikawa N.K."/>
            <person name="Vargas-Isla R."/>
            <person name="Ushijima S."/>
            <person name="Smith C.A."/>
            <person name="Ahrendt S."/>
            <person name="Andreopoulos W."/>
            <person name="He G."/>
            <person name="Labutti K."/>
            <person name="Lipzen A."/>
            <person name="Ng V."/>
            <person name="Sandor L."/>
            <person name="Barry K."/>
            <person name="Martinez A.T."/>
            <person name="Xiao Y."/>
            <person name="Gibbons J.G."/>
            <person name="Terashima K."/>
            <person name="Hibbett D.S."/>
            <person name="Grigoriev I.V."/>
        </authorList>
    </citation>
    <scope>NUCLEOTIDE SEQUENCE</scope>
    <source>
        <strain evidence="11">TFB9207</strain>
    </source>
</reference>
<dbReference type="Gene3D" id="3.40.50.1000">
    <property type="entry name" value="HAD superfamily/HAD-like"/>
    <property type="match status" value="2"/>
</dbReference>
<evidence type="ECO:0000256" key="7">
    <source>
        <dbReference type="ARBA" id="ARBA00022840"/>
    </source>
</evidence>
<name>A0AA38UJ77_9AGAR</name>
<organism evidence="11 12">
    <name type="scientific">Lentinula raphanica</name>
    <dbReference type="NCBI Taxonomy" id="153919"/>
    <lineage>
        <taxon>Eukaryota</taxon>
        <taxon>Fungi</taxon>
        <taxon>Dikarya</taxon>
        <taxon>Basidiomycota</taxon>
        <taxon>Agaricomycotina</taxon>
        <taxon>Agaricomycetes</taxon>
        <taxon>Agaricomycetidae</taxon>
        <taxon>Agaricales</taxon>
        <taxon>Marasmiineae</taxon>
        <taxon>Omphalotaceae</taxon>
        <taxon>Lentinula</taxon>
    </lineage>
</organism>
<dbReference type="InterPro" id="IPR023214">
    <property type="entry name" value="HAD_sf"/>
</dbReference>
<keyword evidence="8" id="KW-0460">Magnesium</keyword>
<evidence type="ECO:0000256" key="3">
    <source>
        <dbReference type="ARBA" id="ARBA00022553"/>
    </source>
</evidence>